<organism evidence="2 3">
    <name type="scientific">Afipia carboxidovorans (strain ATCC 49405 / DSM 1227 / KCTC 32145 / OM5)</name>
    <name type="common">Oligotropha carboxidovorans</name>
    <dbReference type="NCBI Taxonomy" id="504832"/>
    <lineage>
        <taxon>Bacteria</taxon>
        <taxon>Pseudomonadati</taxon>
        <taxon>Pseudomonadota</taxon>
        <taxon>Alphaproteobacteria</taxon>
        <taxon>Hyphomicrobiales</taxon>
        <taxon>Nitrobacteraceae</taxon>
        <taxon>Afipia</taxon>
    </lineage>
</organism>
<sequence length="184" mass="20567">MGQVDHSSATSASAVSSLRAPDSDLALQTGPNAALRLLRNCVVTNSSGCHRYGYWNEQALFDGSPRTGWCTPSRKVRRVEFLEIDFGRTAAVCTMRLLSRTINPKAGFPGLVRILVPRDTGWEETAAIRTAPNDTDVWHQYEVPRAPTTRWRIEFDEIALRPEGKYFLQFMCLELYEAAQGVSS</sequence>
<keyword evidence="2" id="KW-0614">Plasmid</keyword>
<protein>
    <recommendedName>
        <fullName evidence="1">F5/8 type C domain-containing protein</fullName>
    </recommendedName>
</protein>
<evidence type="ECO:0000313" key="2">
    <source>
        <dbReference type="EMBL" id="AEI08086.1"/>
    </source>
</evidence>
<evidence type="ECO:0000313" key="3">
    <source>
        <dbReference type="Proteomes" id="UP000007730"/>
    </source>
</evidence>
<dbReference type="Proteomes" id="UP000007730">
    <property type="component" value="Plasmid pHCG3"/>
</dbReference>
<dbReference type="HOGENOM" id="CLU_1466795_0_0_5"/>
<keyword evidence="3" id="KW-1185">Reference proteome</keyword>
<geneLocation type="plasmid" evidence="2 3">
    <name>pHCG3</name>
</geneLocation>
<dbReference type="InterPro" id="IPR000421">
    <property type="entry name" value="FA58C"/>
</dbReference>
<dbReference type="SUPFAM" id="SSF49785">
    <property type="entry name" value="Galactose-binding domain-like"/>
    <property type="match status" value="1"/>
</dbReference>
<dbReference type="Gene3D" id="2.60.120.260">
    <property type="entry name" value="Galactose-binding domain-like"/>
    <property type="match status" value="1"/>
</dbReference>
<reference evidence="2 3" key="2">
    <citation type="journal article" date="2011" name="J. Bacteriol.">
        <title>Complete genome sequences of the chemolithoautotrophic Oligotropha carboxidovorans strains OM4 and OM5.</title>
        <authorList>
            <person name="Volland S."/>
            <person name="Rachinger M."/>
            <person name="Strittmatter A."/>
            <person name="Daniel R."/>
            <person name="Gottschalk G."/>
            <person name="Meyer O."/>
        </authorList>
    </citation>
    <scope>NUCLEOTIDE SEQUENCE [LARGE SCALE GENOMIC DNA]</scope>
    <source>
        <strain evidence="3">ATCC 49405 / DSM 1227 / KCTC 32145 / OM5</strain>
    </source>
</reference>
<dbReference type="KEGG" id="ocg:OCA5_pHCG300110"/>
<dbReference type="InterPro" id="IPR008979">
    <property type="entry name" value="Galactose-bd-like_sf"/>
</dbReference>
<reference evidence="2 3" key="1">
    <citation type="journal article" date="2003" name="Gene">
        <title>Complete nucleotide sequence of the circular megaplasmid pHCG3 of Oligotropha carboxidovorans: function in the chemolithoautotrophic utilization of CO, H(2) and CO(2).</title>
        <authorList>
            <person name="Fuhrmann S."/>
            <person name="Ferner M."/>
            <person name="Jeffke T."/>
            <person name="Henne A."/>
            <person name="Gottschalk G."/>
            <person name="Meyer O."/>
        </authorList>
    </citation>
    <scope>NUCLEOTIDE SEQUENCE [LARGE SCALE GENOMIC DNA]</scope>
    <source>
        <strain evidence="3">ATCC 49405 / DSM 1227 / KCTC 32145 / OM5</strain>
        <plasmid evidence="2">pHCG3</plasmid>
    </source>
</reference>
<evidence type="ECO:0000259" key="1">
    <source>
        <dbReference type="Pfam" id="PF00754"/>
    </source>
</evidence>
<accession>F8C0X6</accession>
<dbReference type="OrthoDB" id="8456363at2"/>
<dbReference type="EMBL" id="CP002827">
    <property type="protein sequence ID" value="AEI08086.1"/>
    <property type="molecule type" value="Genomic_DNA"/>
</dbReference>
<dbReference type="RefSeq" id="WP_013913710.1">
    <property type="nucleotide sequence ID" value="NC_015689.1"/>
</dbReference>
<dbReference type="Pfam" id="PF00754">
    <property type="entry name" value="F5_F8_type_C"/>
    <property type="match status" value="1"/>
</dbReference>
<dbReference type="AlphaFoldDB" id="F8C0X6"/>
<gene>
    <name evidence="2" type="ordered locus">OCA5_pHCG300110</name>
</gene>
<name>F8C0X6_AFIC5</name>
<feature type="domain" description="F5/8 type C" evidence="1">
    <location>
        <begin position="46"/>
        <end position="147"/>
    </location>
</feature>
<proteinExistence type="predicted"/>